<feature type="domain" description="SAM" evidence="2">
    <location>
        <begin position="1"/>
        <end position="55"/>
    </location>
</feature>
<dbReference type="EMBL" id="KB526469">
    <property type="protein sequence ID" value="EMP36102.1"/>
    <property type="molecule type" value="Genomic_DNA"/>
</dbReference>
<evidence type="ECO:0000259" key="3">
    <source>
        <dbReference type="PROSITE" id="PS51290"/>
    </source>
</evidence>
<feature type="domain" description="CRIC" evidence="3">
    <location>
        <begin position="200"/>
        <end position="294"/>
    </location>
</feature>
<dbReference type="InterPro" id="IPR017874">
    <property type="entry name" value="CRIC_domain"/>
</dbReference>
<dbReference type="InterPro" id="IPR051566">
    <property type="entry name" value="CNKSR"/>
</dbReference>
<evidence type="ECO:0000256" key="1">
    <source>
        <dbReference type="ARBA" id="ARBA00022553"/>
    </source>
</evidence>
<evidence type="ECO:0000259" key="2">
    <source>
        <dbReference type="PROSITE" id="PS50105"/>
    </source>
</evidence>
<evidence type="ECO:0000313" key="4">
    <source>
        <dbReference type="EMBL" id="EMP36102.1"/>
    </source>
</evidence>
<dbReference type="CDD" id="cd09511">
    <property type="entry name" value="SAM_CNK1_2_3-suppressor"/>
    <property type="match status" value="1"/>
</dbReference>
<keyword evidence="5" id="KW-1185">Reference proteome</keyword>
<dbReference type="STRING" id="8469.M7C6C2"/>
<dbReference type="Proteomes" id="UP000031443">
    <property type="component" value="Unassembled WGS sequence"/>
</dbReference>
<sequence length="440" mass="47786">GLDDCLQQYIKNFEREKINGEQLLHITHQELEELGVTRIGHQELILEAVDLLCALPRDRAGSSLALPAVAQEQDEFCAPCRLLQGLCSCLPPLAHAPEATPKGSSSGWIIGSSEALLSSKGTSHRDRNGGAPEPLIGTGAAVIYFVFSALPGLVAEYSLLPTPSSAPLKSQNADLTLASSVLTGLLEQILSLNYGLETENLRTLSHKLNASAKNLQNFITGRRRSGHYDGRASRRLPNDFLTSVVDLIGAAKNLLAWLDRSPFVSVTEYSLLKNNIVQLCLELTTIVQQDCTVYETENKILHVNYPVVTRQCPISASEEHSGRELIRYAKVLTGLVTSKMATSVSISPLETIGFREIAKCSHPQCKTLSGICDHIISLSSDSLVSQSAHLEVVHLTSIMPSEGLSVLHTTKQLIRGSKEGEALIGWGADVLLWIFGNAHW</sequence>
<reference evidence="5" key="1">
    <citation type="journal article" date="2013" name="Nat. Genet.">
        <title>The draft genomes of soft-shell turtle and green sea turtle yield insights into the development and evolution of the turtle-specific body plan.</title>
        <authorList>
            <person name="Wang Z."/>
            <person name="Pascual-Anaya J."/>
            <person name="Zadissa A."/>
            <person name="Li W."/>
            <person name="Niimura Y."/>
            <person name="Huang Z."/>
            <person name="Li C."/>
            <person name="White S."/>
            <person name="Xiong Z."/>
            <person name="Fang D."/>
            <person name="Wang B."/>
            <person name="Ming Y."/>
            <person name="Chen Y."/>
            <person name="Zheng Y."/>
            <person name="Kuraku S."/>
            <person name="Pignatelli M."/>
            <person name="Herrero J."/>
            <person name="Beal K."/>
            <person name="Nozawa M."/>
            <person name="Li Q."/>
            <person name="Wang J."/>
            <person name="Zhang H."/>
            <person name="Yu L."/>
            <person name="Shigenobu S."/>
            <person name="Wang J."/>
            <person name="Liu J."/>
            <person name="Flicek P."/>
            <person name="Searle S."/>
            <person name="Wang J."/>
            <person name="Kuratani S."/>
            <person name="Yin Y."/>
            <person name="Aken B."/>
            <person name="Zhang G."/>
            <person name="Irie N."/>
        </authorList>
    </citation>
    <scope>NUCLEOTIDE SEQUENCE [LARGE SCALE GENOMIC DNA]</scope>
</reference>
<feature type="non-terminal residue" evidence="4">
    <location>
        <position position="1"/>
    </location>
</feature>
<keyword evidence="1" id="KW-0597">Phosphoprotein</keyword>
<dbReference type="Pfam" id="PF10534">
    <property type="entry name" value="CRIC_ras_sig"/>
    <property type="match status" value="1"/>
</dbReference>
<dbReference type="Gene3D" id="1.10.150.50">
    <property type="entry name" value="Transcription Factor, Ets-1"/>
    <property type="match status" value="1"/>
</dbReference>
<proteinExistence type="predicted"/>
<dbReference type="GO" id="GO:0016301">
    <property type="term" value="F:kinase activity"/>
    <property type="evidence" value="ECO:0007669"/>
    <property type="project" value="UniProtKB-KW"/>
</dbReference>
<dbReference type="PANTHER" id="PTHR12844:SF12">
    <property type="entry name" value="CONNECTOR ENHANCER OF KINASE SUPPRESSOR OF RAS 2"/>
    <property type="match status" value="1"/>
</dbReference>
<dbReference type="PANTHER" id="PTHR12844">
    <property type="entry name" value="CONNECTOR ENCHANCER OF KINASE SUPPRESSOR OF RAS"/>
    <property type="match status" value="1"/>
</dbReference>
<dbReference type="PROSITE" id="PS50105">
    <property type="entry name" value="SAM_DOMAIN"/>
    <property type="match status" value="1"/>
</dbReference>
<dbReference type="InterPro" id="IPR001660">
    <property type="entry name" value="SAM"/>
</dbReference>
<dbReference type="InterPro" id="IPR049628">
    <property type="entry name" value="CNK1-3_SAM"/>
</dbReference>
<dbReference type="SUPFAM" id="SSF47769">
    <property type="entry name" value="SAM/Pointed domain"/>
    <property type="match status" value="1"/>
</dbReference>
<protein>
    <submittedName>
        <fullName evidence="4">Connector enhancer of kinase suppressor of ras 2</fullName>
    </submittedName>
</protein>
<evidence type="ECO:0000313" key="5">
    <source>
        <dbReference type="Proteomes" id="UP000031443"/>
    </source>
</evidence>
<dbReference type="SMART" id="SM00454">
    <property type="entry name" value="SAM"/>
    <property type="match status" value="1"/>
</dbReference>
<accession>M7C6C2</accession>
<keyword evidence="4" id="KW-0418">Kinase</keyword>
<organism evidence="4 5">
    <name type="scientific">Chelonia mydas</name>
    <name type="common">Green sea-turtle</name>
    <name type="synonym">Chelonia agassizi</name>
    <dbReference type="NCBI Taxonomy" id="8469"/>
    <lineage>
        <taxon>Eukaryota</taxon>
        <taxon>Metazoa</taxon>
        <taxon>Chordata</taxon>
        <taxon>Craniata</taxon>
        <taxon>Vertebrata</taxon>
        <taxon>Euteleostomi</taxon>
        <taxon>Archelosauria</taxon>
        <taxon>Testudinata</taxon>
        <taxon>Testudines</taxon>
        <taxon>Cryptodira</taxon>
        <taxon>Durocryptodira</taxon>
        <taxon>Americhelydia</taxon>
        <taxon>Chelonioidea</taxon>
        <taxon>Cheloniidae</taxon>
        <taxon>Chelonia</taxon>
    </lineage>
</organism>
<name>M7C6C2_CHEMY</name>
<gene>
    <name evidence="4" type="ORF">UY3_06713</name>
</gene>
<dbReference type="InterPro" id="IPR013761">
    <property type="entry name" value="SAM/pointed_sf"/>
</dbReference>
<dbReference type="AlphaFoldDB" id="M7C6C2"/>
<dbReference type="Pfam" id="PF00536">
    <property type="entry name" value="SAM_1"/>
    <property type="match status" value="1"/>
</dbReference>
<keyword evidence="4" id="KW-0808">Transferase</keyword>
<dbReference type="PROSITE" id="PS51290">
    <property type="entry name" value="CRIC"/>
    <property type="match status" value="1"/>
</dbReference>